<feature type="signal peptide" evidence="1">
    <location>
        <begin position="1"/>
        <end position="26"/>
    </location>
</feature>
<gene>
    <name evidence="2" type="ORF">ABID14_000865</name>
</gene>
<dbReference type="EMBL" id="JBEPMA010000003">
    <property type="protein sequence ID" value="MET3617237.1"/>
    <property type="molecule type" value="Genomic_DNA"/>
</dbReference>
<name>A0ABV2J8X6_9FIRM</name>
<sequence length="331" mass="37621">MKTNNKIIGISLAALMLSVPMTGVFANSNTENSKIEKIVEVYKDKSEKKFTDEQIVNALYSMIEAESQLTTNYKELVKEEIKRESFIRGSKDYENADAKLSSEYESALAAAKVLLNDERTTSQQLQYALFSLREIETKITKDYKTALKNEIKYSEEVLKSDIYNNAQIQKSADYDNALAASKLILNYAKSNEEQIKNAVINLKEARENMDIKPNYKKSLEEEVAKESKVKESSEFKNAKIELSSEYVKALSDSKSLLEQENPTTEDLNISLFVLKEARKNLGFKDLVMLQEEVDRADKVRKSKEYKNATDEDEANYENALAAARVVLSESK</sequence>
<evidence type="ECO:0000313" key="2">
    <source>
        <dbReference type="EMBL" id="MET3617237.1"/>
    </source>
</evidence>
<dbReference type="Gene3D" id="1.20.5.420">
    <property type="entry name" value="Immunoglobulin FC, subunit C"/>
    <property type="match status" value="4"/>
</dbReference>
<comment type="caution">
    <text evidence="2">The sequence shown here is derived from an EMBL/GenBank/DDBJ whole genome shotgun (WGS) entry which is preliminary data.</text>
</comment>
<proteinExistence type="predicted"/>
<reference evidence="2 3" key="1">
    <citation type="submission" date="2024-06" db="EMBL/GenBank/DDBJ databases">
        <title>Genomic Encyclopedia of Type Strains, Phase IV (KMG-IV): sequencing the most valuable type-strain genomes for metagenomic binning, comparative biology and taxonomic classification.</title>
        <authorList>
            <person name="Goeker M."/>
        </authorList>
    </citation>
    <scope>NUCLEOTIDE SEQUENCE [LARGE SCALE GENOMIC DNA]</scope>
    <source>
        <strain evidence="2 3">DSM 21460</strain>
    </source>
</reference>
<evidence type="ECO:0008006" key="4">
    <source>
        <dbReference type="Google" id="ProtNLM"/>
    </source>
</evidence>
<protein>
    <recommendedName>
        <fullName evidence="4">Outer membrane efflux protein</fullName>
    </recommendedName>
</protein>
<keyword evidence="3" id="KW-1185">Reference proteome</keyword>
<evidence type="ECO:0000313" key="3">
    <source>
        <dbReference type="Proteomes" id="UP001549162"/>
    </source>
</evidence>
<accession>A0ABV2J8X6</accession>
<dbReference type="Proteomes" id="UP001549162">
    <property type="component" value="Unassembled WGS sequence"/>
</dbReference>
<feature type="chain" id="PRO_5047497771" description="Outer membrane efflux protein" evidence="1">
    <location>
        <begin position="27"/>
        <end position="331"/>
    </location>
</feature>
<dbReference type="RefSeq" id="WP_354367483.1">
    <property type="nucleotide sequence ID" value="NZ_JBEPMA010000003.1"/>
</dbReference>
<organism evidence="2 3">
    <name type="scientific">Peptoniphilus olsenii</name>
    <dbReference type="NCBI Taxonomy" id="411570"/>
    <lineage>
        <taxon>Bacteria</taxon>
        <taxon>Bacillati</taxon>
        <taxon>Bacillota</taxon>
        <taxon>Tissierellia</taxon>
        <taxon>Tissierellales</taxon>
        <taxon>Peptoniphilaceae</taxon>
        <taxon>Peptoniphilus</taxon>
    </lineage>
</organism>
<dbReference type="Pfam" id="PF07554">
    <property type="entry name" value="FIVAR"/>
    <property type="match status" value="4"/>
</dbReference>
<keyword evidence="1" id="KW-0732">Signal</keyword>
<evidence type="ECO:0000256" key="1">
    <source>
        <dbReference type="SAM" id="SignalP"/>
    </source>
</evidence>